<dbReference type="InterPro" id="IPR003150">
    <property type="entry name" value="DNA-bd_RFX"/>
</dbReference>
<dbReference type="CDD" id="cd16866">
    <property type="entry name" value="ARID_ARID2"/>
    <property type="match status" value="1"/>
</dbReference>
<dbReference type="SMART" id="SM01014">
    <property type="entry name" value="ARID"/>
    <property type="match status" value="1"/>
</dbReference>
<name>B3RT31_TRIAD</name>
<keyword evidence="1" id="KW-0156">Chromatin regulator</keyword>
<dbReference type="InParanoid" id="B3RT31"/>
<evidence type="ECO:0000256" key="3">
    <source>
        <dbReference type="ARBA" id="ARBA00023163"/>
    </source>
</evidence>
<dbReference type="Pfam" id="PF01388">
    <property type="entry name" value="ARID"/>
    <property type="match status" value="1"/>
</dbReference>
<dbReference type="GO" id="GO:0008270">
    <property type="term" value="F:zinc ion binding"/>
    <property type="evidence" value="ECO:0007669"/>
    <property type="project" value="UniProtKB-KW"/>
</dbReference>
<dbReference type="SUPFAM" id="SSF46785">
    <property type="entry name" value="Winged helix' DNA-binding domain"/>
    <property type="match status" value="1"/>
</dbReference>
<dbReference type="Gene3D" id="1.10.10.10">
    <property type="entry name" value="Winged helix-like DNA-binding domain superfamily/Winged helix DNA-binding domain"/>
    <property type="match status" value="1"/>
</dbReference>
<dbReference type="CTD" id="6752367"/>
<dbReference type="Pfam" id="PF02257">
    <property type="entry name" value="RFX_DNA_binding"/>
    <property type="match status" value="1"/>
</dbReference>
<dbReference type="InterPro" id="IPR036388">
    <property type="entry name" value="WH-like_DNA-bd_sf"/>
</dbReference>
<feature type="domain" description="RFX-type winged-helix" evidence="9">
    <location>
        <begin position="457"/>
        <end position="533"/>
    </location>
</feature>
<feature type="region of interest" description="Disordered" evidence="6">
    <location>
        <begin position="776"/>
        <end position="800"/>
    </location>
</feature>
<feature type="region of interest" description="Disordered" evidence="6">
    <location>
        <begin position="681"/>
        <end position="704"/>
    </location>
</feature>
<evidence type="ECO:0000256" key="5">
    <source>
        <dbReference type="PROSITE-ProRule" id="PRU00042"/>
    </source>
</evidence>
<dbReference type="PANTHER" id="PTHR22970:SF14">
    <property type="entry name" value="AT-RICH INTERACTIVE DOMAIN-CONTAINING PROTEIN 2"/>
    <property type="match status" value="1"/>
</dbReference>
<organism evidence="10 11">
    <name type="scientific">Trichoplax adhaerens</name>
    <name type="common">Trichoplax reptans</name>
    <dbReference type="NCBI Taxonomy" id="10228"/>
    <lineage>
        <taxon>Eukaryota</taxon>
        <taxon>Metazoa</taxon>
        <taxon>Placozoa</taxon>
        <taxon>Uniplacotomia</taxon>
        <taxon>Trichoplacea</taxon>
        <taxon>Trichoplacidae</taxon>
        <taxon>Trichoplax</taxon>
    </lineage>
</organism>
<keyword evidence="5" id="KW-0862">Zinc</keyword>
<keyword evidence="4" id="KW-0539">Nucleus</keyword>
<dbReference type="STRING" id="10228.B3RT31"/>
<gene>
    <name evidence="10" type="ORF">TRIADDRAFT_54817</name>
</gene>
<dbReference type="InterPro" id="IPR052406">
    <property type="entry name" value="Chromatin_Remodeling_Comp"/>
</dbReference>
<dbReference type="PROSITE" id="PS51526">
    <property type="entry name" value="RFX_DBD"/>
    <property type="match status" value="1"/>
</dbReference>
<dbReference type="PANTHER" id="PTHR22970">
    <property type="entry name" value="AT-RICH INTERACTIVE DOMAIN-CONTAINING PROTEIN 2"/>
    <property type="match status" value="1"/>
</dbReference>
<dbReference type="GO" id="GO:0006338">
    <property type="term" value="P:chromatin remodeling"/>
    <property type="evidence" value="ECO:0000318"/>
    <property type="project" value="GO_Central"/>
</dbReference>
<keyword evidence="11" id="KW-1185">Reference proteome</keyword>
<dbReference type="OMA" id="YISSCEN"/>
<sequence length="1137" mass="125818">MSSYRSNELFGPTSRPCGDKFLENLKSFHKSIGSPFIDKAVFAGKEVDLAALYRKVTSCGGCAQVTSQRKWTEIAEALKLPADGCVNSSYALRQFYLRYFKIYEKTNFFNEDLEDIISSGRLKINHATAYDRMASASIEGGIRTSDTLMLALESGLPNEVEFALHILIEMSYDTNKPFLIVKMPCFIRRLLAIVGLFEQDYAKHISNDRSILNVPEINFVKFWESCVKDNEIKRLIYGPFPDHRNIDDNSKEENNDDNLFDHYPGKLSRLAIDRLERISLESPTNYRTQILLKYVWRLIKSIDKQDILKGMEITAGLCENIDHSEVISNVTDSSIYSVVINYLTVPDVQLLITSLDVLCALTGLGEATCCQVLAVNHSIDLLVSLVSLDVHKFGEEAMAGIFLFDKRSQISASTIAQAQPPQVSSNNMADIAAIISPVVSRSAEEMSRIDRENENFAHAWLNATYDCCTGGYVPRSGMYSDYLATCNRLSITGIVNSTTFSRLIHEVFPSAEIKRVTYGNTNQYFYTGVRKRARPLPFTYTPGHSNVNRTPTLPVMNSVARTSTVVGTVQGRQMPYMTPTVQPYSGSMGNITANLQRIDTSTQGGSMGNVTANLQRIDTSTQGGGMGNITANLQRIDTSTQGPQFSIDSQKQNSQLGAIRLPSQMLKKTTQFVQMPLANPNIRNKGLSSGSNYASTGPTTLRQENFGSSNKVVASLSCDSTPSSMTSKDSAATTADSVATVHASLGSNQPASTSLSTSSVKVQILSDCSFRFLHPSGVSNNGSKDDDNTNGTTSESGSKNCNITEKASINLPKVIGNLQNGATLQFRKDITSTHDISISKDCNKGFNQRFENSELQGLNNNSNGEKSVELITSLKRKSSISQIDNKVNGQLSVDLTLSTDNHEQLPNAGITSSSTTTIKPTQAYPQVSQANGNCLNKLDTTEEDTAATGTSKQQTENATYLCKWNDCQRHYENVKDLASHVYNVHANNSQGFCGWEGCLNDTTKRVKRARFSMIFHLQKHIKNYGEISNEKITRKSYVPQAKIPLTVENELPLTKCVRLTAALTLRNLVKFTHEAKTYVVSKATAIDIKIDEKTFVCQGIDFELFLSVFLGGTSNIWHLWPLITWKHLRRSRIVYLN</sequence>
<dbReference type="InterPro" id="IPR036390">
    <property type="entry name" value="WH_DNA-bd_sf"/>
</dbReference>
<dbReference type="Proteomes" id="UP000009022">
    <property type="component" value="Unassembled WGS sequence"/>
</dbReference>
<dbReference type="InterPro" id="IPR013087">
    <property type="entry name" value="Znf_C2H2_type"/>
</dbReference>
<feature type="compositionally biased region" description="Polar residues" evidence="6">
    <location>
        <begin position="789"/>
        <end position="800"/>
    </location>
</feature>
<dbReference type="PROSITE" id="PS00028">
    <property type="entry name" value="ZINC_FINGER_C2H2_1"/>
    <property type="match status" value="1"/>
</dbReference>
<dbReference type="InterPro" id="IPR001606">
    <property type="entry name" value="ARID_dom"/>
</dbReference>
<evidence type="ECO:0000256" key="2">
    <source>
        <dbReference type="ARBA" id="ARBA00023015"/>
    </source>
</evidence>
<dbReference type="InterPro" id="IPR036431">
    <property type="entry name" value="ARID_dom_sf"/>
</dbReference>
<dbReference type="HOGENOM" id="CLU_254122_0_0_1"/>
<dbReference type="Gene3D" id="3.30.160.60">
    <property type="entry name" value="Classic Zinc Finger"/>
    <property type="match status" value="1"/>
</dbReference>
<dbReference type="PROSITE" id="PS50157">
    <property type="entry name" value="ZINC_FINGER_C2H2_2"/>
    <property type="match status" value="1"/>
</dbReference>
<evidence type="ECO:0000256" key="1">
    <source>
        <dbReference type="ARBA" id="ARBA00022853"/>
    </source>
</evidence>
<accession>B3RT31</accession>
<dbReference type="GeneID" id="6752367"/>
<proteinExistence type="predicted"/>
<keyword evidence="5" id="KW-0863">Zinc-finger</keyword>
<keyword evidence="3" id="KW-0804">Transcription</keyword>
<evidence type="ECO:0000256" key="6">
    <source>
        <dbReference type="SAM" id="MobiDB-lite"/>
    </source>
</evidence>
<evidence type="ECO:0000313" key="11">
    <source>
        <dbReference type="Proteomes" id="UP000009022"/>
    </source>
</evidence>
<dbReference type="AlphaFoldDB" id="B3RT31"/>
<feature type="domain" description="ARID" evidence="8">
    <location>
        <begin position="15"/>
        <end position="108"/>
    </location>
</feature>
<dbReference type="OrthoDB" id="10072555at2759"/>
<evidence type="ECO:0000259" key="9">
    <source>
        <dbReference type="PROSITE" id="PS51526"/>
    </source>
</evidence>
<dbReference type="InterPro" id="IPR036236">
    <property type="entry name" value="Znf_C2H2_sf"/>
</dbReference>
<dbReference type="GO" id="GO:0035060">
    <property type="term" value="C:brahma complex"/>
    <property type="evidence" value="ECO:0000318"/>
    <property type="project" value="GO_Central"/>
</dbReference>
<dbReference type="SUPFAM" id="SSF46774">
    <property type="entry name" value="ARID-like"/>
    <property type="match status" value="1"/>
</dbReference>
<evidence type="ECO:0000259" key="8">
    <source>
        <dbReference type="PROSITE" id="PS51011"/>
    </source>
</evidence>
<dbReference type="PROSITE" id="PS51011">
    <property type="entry name" value="ARID"/>
    <property type="match status" value="1"/>
</dbReference>
<dbReference type="eggNOG" id="KOG2312">
    <property type="taxonomic scope" value="Eukaryota"/>
</dbReference>
<keyword evidence="2" id="KW-0805">Transcription regulation</keyword>
<feature type="domain" description="C2H2-type" evidence="7">
    <location>
        <begin position="960"/>
        <end position="990"/>
    </location>
</feature>
<evidence type="ECO:0000256" key="4">
    <source>
        <dbReference type="ARBA" id="ARBA00023242"/>
    </source>
</evidence>
<dbReference type="GO" id="GO:0006355">
    <property type="term" value="P:regulation of DNA-templated transcription"/>
    <property type="evidence" value="ECO:0007669"/>
    <property type="project" value="InterPro"/>
</dbReference>
<evidence type="ECO:0000313" key="10">
    <source>
        <dbReference type="EMBL" id="EDV27158.1"/>
    </source>
</evidence>
<dbReference type="Gene3D" id="1.10.150.60">
    <property type="entry name" value="ARID DNA-binding domain"/>
    <property type="match status" value="1"/>
</dbReference>
<evidence type="ECO:0008006" key="12">
    <source>
        <dbReference type="Google" id="ProtNLM"/>
    </source>
</evidence>
<protein>
    <recommendedName>
        <fullName evidence="12">ARID domain-containing protein</fullName>
    </recommendedName>
</protein>
<feature type="compositionally biased region" description="Polar residues" evidence="6">
    <location>
        <begin position="686"/>
        <end position="704"/>
    </location>
</feature>
<dbReference type="PhylomeDB" id="B3RT31"/>
<dbReference type="GO" id="GO:0003677">
    <property type="term" value="F:DNA binding"/>
    <property type="evidence" value="ECO:0000318"/>
    <property type="project" value="GO_Central"/>
</dbReference>
<reference evidence="10 11" key="1">
    <citation type="journal article" date="2008" name="Nature">
        <title>The Trichoplax genome and the nature of placozoans.</title>
        <authorList>
            <person name="Srivastava M."/>
            <person name="Begovic E."/>
            <person name="Chapman J."/>
            <person name="Putnam N.H."/>
            <person name="Hellsten U."/>
            <person name="Kawashima T."/>
            <person name="Kuo A."/>
            <person name="Mitros T."/>
            <person name="Salamov A."/>
            <person name="Carpenter M.L."/>
            <person name="Signorovitch A.Y."/>
            <person name="Moreno M.A."/>
            <person name="Kamm K."/>
            <person name="Grimwood J."/>
            <person name="Schmutz J."/>
            <person name="Shapiro H."/>
            <person name="Grigoriev I.V."/>
            <person name="Buss L.W."/>
            <person name="Schierwater B."/>
            <person name="Dellaporta S.L."/>
            <person name="Rokhsar D.S."/>
        </authorList>
    </citation>
    <scope>NUCLEOTIDE SEQUENCE [LARGE SCALE GENOMIC DNA]</scope>
    <source>
        <strain evidence="10 11">Grell-BS-1999</strain>
    </source>
</reference>
<dbReference type="SMART" id="SM00501">
    <property type="entry name" value="BRIGHT"/>
    <property type="match status" value="1"/>
</dbReference>
<dbReference type="RefSeq" id="XP_002111154.1">
    <property type="nucleotide sequence ID" value="XM_002111118.1"/>
</dbReference>
<dbReference type="KEGG" id="tad:TRIADDRAFT_54817"/>
<dbReference type="SUPFAM" id="SSF57667">
    <property type="entry name" value="beta-beta-alpha zinc fingers"/>
    <property type="match status" value="1"/>
</dbReference>
<dbReference type="EMBL" id="DS985243">
    <property type="protein sequence ID" value="EDV27158.1"/>
    <property type="molecule type" value="Genomic_DNA"/>
</dbReference>
<keyword evidence="5" id="KW-0479">Metal-binding</keyword>
<evidence type="ECO:0000259" key="7">
    <source>
        <dbReference type="PROSITE" id="PS50157"/>
    </source>
</evidence>